<organism evidence="9 10">
    <name type="scientific">Anaerobium acetethylicum</name>
    <dbReference type="NCBI Taxonomy" id="1619234"/>
    <lineage>
        <taxon>Bacteria</taxon>
        <taxon>Bacillati</taxon>
        <taxon>Bacillota</taxon>
        <taxon>Clostridia</taxon>
        <taxon>Lachnospirales</taxon>
        <taxon>Lachnospiraceae</taxon>
        <taxon>Anaerobium</taxon>
    </lineage>
</organism>
<accession>A0A1D3TUA8</accession>
<dbReference type="AlphaFoldDB" id="A0A1D3TUA8"/>
<evidence type="ECO:0000256" key="2">
    <source>
        <dbReference type="ARBA" id="ARBA00022448"/>
    </source>
</evidence>
<dbReference type="STRING" id="1619234.SAMN05421730_101238"/>
<feature type="transmembrane region" description="Helical" evidence="7">
    <location>
        <begin position="70"/>
        <end position="91"/>
    </location>
</feature>
<dbReference type="Gene3D" id="1.20.58.370">
    <property type="entry name" value="MalF N-terminal region-like"/>
    <property type="match status" value="1"/>
</dbReference>
<evidence type="ECO:0000256" key="4">
    <source>
        <dbReference type="ARBA" id="ARBA00022692"/>
    </source>
</evidence>
<dbReference type="CDD" id="cd06261">
    <property type="entry name" value="TM_PBP2"/>
    <property type="match status" value="1"/>
</dbReference>
<dbReference type="InterPro" id="IPR051393">
    <property type="entry name" value="ABC_transporter_permease"/>
</dbReference>
<dbReference type="InterPro" id="IPR000515">
    <property type="entry name" value="MetI-like"/>
</dbReference>
<dbReference type="SUPFAM" id="SSF161098">
    <property type="entry name" value="MetI-like"/>
    <property type="match status" value="1"/>
</dbReference>
<protein>
    <submittedName>
        <fullName evidence="9">Multiple sugar transport system permease protein</fullName>
    </submittedName>
</protein>
<evidence type="ECO:0000256" key="6">
    <source>
        <dbReference type="ARBA" id="ARBA00023136"/>
    </source>
</evidence>
<evidence type="ECO:0000259" key="8">
    <source>
        <dbReference type="PROSITE" id="PS50928"/>
    </source>
</evidence>
<dbReference type="PANTHER" id="PTHR30193">
    <property type="entry name" value="ABC TRANSPORTER PERMEASE PROTEIN"/>
    <property type="match status" value="1"/>
</dbReference>
<keyword evidence="10" id="KW-1185">Reference proteome</keyword>
<dbReference type="Proteomes" id="UP000199315">
    <property type="component" value="Unassembled WGS sequence"/>
</dbReference>
<feature type="domain" description="ABC transmembrane type-1" evidence="8">
    <location>
        <begin position="66"/>
        <end position="279"/>
    </location>
</feature>
<dbReference type="GO" id="GO:0005886">
    <property type="term" value="C:plasma membrane"/>
    <property type="evidence" value="ECO:0007669"/>
    <property type="project" value="UniProtKB-SubCell"/>
</dbReference>
<dbReference type="OrthoDB" id="9788108at2"/>
<name>A0A1D3TUA8_9FIRM</name>
<dbReference type="PROSITE" id="PS50928">
    <property type="entry name" value="ABC_TM1"/>
    <property type="match status" value="1"/>
</dbReference>
<keyword evidence="6 7" id="KW-0472">Membrane</keyword>
<feature type="transmembrane region" description="Helical" evidence="7">
    <location>
        <begin position="151"/>
        <end position="173"/>
    </location>
</feature>
<proteinExistence type="inferred from homology"/>
<keyword evidence="2 7" id="KW-0813">Transport</keyword>
<keyword evidence="9" id="KW-0762">Sugar transport</keyword>
<gene>
    <name evidence="9" type="ORF">SAMN05421730_101238</name>
</gene>
<keyword evidence="3" id="KW-1003">Cell membrane</keyword>
<dbReference type="GO" id="GO:0055085">
    <property type="term" value="P:transmembrane transport"/>
    <property type="evidence" value="ECO:0007669"/>
    <property type="project" value="InterPro"/>
</dbReference>
<keyword evidence="5 7" id="KW-1133">Transmembrane helix</keyword>
<feature type="transmembrane region" description="Helical" evidence="7">
    <location>
        <begin position="263"/>
        <end position="282"/>
    </location>
</feature>
<keyword evidence="4 7" id="KW-0812">Transmembrane</keyword>
<evidence type="ECO:0000313" key="9">
    <source>
        <dbReference type="EMBL" id="SCP97615.1"/>
    </source>
</evidence>
<evidence type="ECO:0000256" key="5">
    <source>
        <dbReference type="ARBA" id="ARBA00022989"/>
    </source>
</evidence>
<evidence type="ECO:0000313" key="10">
    <source>
        <dbReference type="Proteomes" id="UP000199315"/>
    </source>
</evidence>
<dbReference type="PANTHER" id="PTHR30193:SF37">
    <property type="entry name" value="INNER MEMBRANE ABC TRANSPORTER PERMEASE PROTEIN YCJO"/>
    <property type="match status" value="1"/>
</dbReference>
<evidence type="ECO:0000256" key="1">
    <source>
        <dbReference type="ARBA" id="ARBA00004651"/>
    </source>
</evidence>
<feature type="transmembrane region" description="Helical" evidence="7">
    <location>
        <begin position="205"/>
        <end position="225"/>
    </location>
</feature>
<dbReference type="SUPFAM" id="SSF160964">
    <property type="entry name" value="MalF N-terminal region-like"/>
    <property type="match status" value="1"/>
</dbReference>
<dbReference type="InterPro" id="IPR035906">
    <property type="entry name" value="MetI-like_sf"/>
</dbReference>
<feature type="transmembrane region" description="Helical" evidence="7">
    <location>
        <begin position="103"/>
        <end position="120"/>
    </location>
</feature>
<feature type="transmembrane region" description="Helical" evidence="7">
    <location>
        <begin position="12"/>
        <end position="36"/>
    </location>
</feature>
<sequence>MYKSRKKIILTFLLPSFLGLLVFKVFSMLYSLYISFTDWNLFGDPNFIGIRNYMDIFQDERFYQALKNTLLFITGYLPSVLIVSLGLAMLLNSKVKKVTLFRGLFFLPVISSWVAISMIWKGMLNPEFGIINTIIRFFGGNGPAWLQNPSYVMPAIIMTSVWKDIGFLAIIFLGGLQGISQTYYEAAQIDCAGPWQRFTKITLPLLSPTTFYVLILSIINSFQVFDQIWVMTSGEPTADLVPVMVTEIYRNSFRYQRMGYSTALSWVLFGIIILVTVIQNVLQKKWVHYDD</sequence>
<dbReference type="EMBL" id="FMKA01000012">
    <property type="protein sequence ID" value="SCP97615.1"/>
    <property type="molecule type" value="Genomic_DNA"/>
</dbReference>
<comment type="similarity">
    <text evidence="7">Belongs to the binding-protein-dependent transport system permease family.</text>
</comment>
<dbReference type="Pfam" id="PF00528">
    <property type="entry name" value="BPD_transp_1"/>
    <property type="match status" value="1"/>
</dbReference>
<dbReference type="RefSeq" id="WP_091233901.1">
    <property type="nucleotide sequence ID" value="NZ_FMKA01000012.1"/>
</dbReference>
<evidence type="ECO:0000256" key="3">
    <source>
        <dbReference type="ARBA" id="ARBA00022475"/>
    </source>
</evidence>
<comment type="subcellular location">
    <subcellularLocation>
        <location evidence="1 7">Cell membrane</location>
        <topology evidence="1 7">Multi-pass membrane protein</topology>
    </subcellularLocation>
</comment>
<evidence type="ECO:0000256" key="7">
    <source>
        <dbReference type="RuleBase" id="RU363032"/>
    </source>
</evidence>
<reference evidence="9 10" key="1">
    <citation type="submission" date="2016-09" db="EMBL/GenBank/DDBJ databases">
        <authorList>
            <person name="Capua I."/>
            <person name="De Benedictis P."/>
            <person name="Joannis T."/>
            <person name="Lombin L.H."/>
            <person name="Cattoli G."/>
        </authorList>
    </citation>
    <scope>NUCLEOTIDE SEQUENCE [LARGE SCALE GENOMIC DNA]</scope>
    <source>
        <strain evidence="9 10">GluBS11</strain>
    </source>
</reference>
<dbReference type="InterPro" id="IPR035277">
    <property type="entry name" value="MalF_N"/>
</dbReference>
<dbReference type="Gene3D" id="1.10.3720.10">
    <property type="entry name" value="MetI-like"/>
    <property type="match status" value="1"/>
</dbReference>